<proteinExistence type="predicted"/>
<evidence type="ECO:0000313" key="1">
    <source>
        <dbReference type="EMBL" id="RDF05012.1"/>
    </source>
</evidence>
<reference evidence="1 2" key="1">
    <citation type="submission" date="2018-05" db="EMBL/GenBank/DDBJ databases">
        <title>Draft Genome Sequences for a Diverse set of 7 Haemophilus Species.</title>
        <authorList>
            <person name="Nichols M."/>
            <person name="Topaz N."/>
            <person name="Wang X."/>
            <person name="Wang X."/>
            <person name="Boxrud D."/>
        </authorList>
    </citation>
    <scope>NUCLEOTIDE SEQUENCE [LARGE SCALE GENOMIC DNA]</scope>
    <source>
        <strain evidence="1 2">C2010039593</strain>
    </source>
</reference>
<organism evidence="1 2">
    <name type="scientific">Haemophilus parahaemolyticus</name>
    <dbReference type="NCBI Taxonomy" id="735"/>
    <lineage>
        <taxon>Bacteria</taxon>
        <taxon>Pseudomonadati</taxon>
        <taxon>Pseudomonadota</taxon>
        <taxon>Gammaproteobacteria</taxon>
        <taxon>Pasteurellales</taxon>
        <taxon>Pasteurellaceae</taxon>
        <taxon>Haemophilus</taxon>
    </lineage>
</organism>
<evidence type="ECO:0000313" key="2">
    <source>
        <dbReference type="Proteomes" id="UP000253999"/>
    </source>
</evidence>
<dbReference type="RefSeq" id="WP_111312765.1">
    <property type="nucleotide sequence ID" value="NZ_QEQD01000003.1"/>
</dbReference>
<dbReference type="NCBIfam" id="TIGR01725">
    <property type="entry name" value="phge_HK97_gp10"/>
    <property type="match status" value="1"/>
</dbReference>
<sequence length="155" mass="17614">MSVKITGLKDIQANMKKIEKKLNSETRKAIRKSLNAGAKELKNAIKPHIPVIGSSTNFRQKGTVKNNLRHRTKIAKDGKSGLTVIRIRRAGKKRMARVGENVRDRTDPFYWYLVDRGTSKMKGVHFMERGGNAGKEKALNTVRNTFYQEMKGMIK</sequence>
<dbReference type="InterPro" id="IPR010064">
    <property type="entry name" value="HK97-gp10_tail"/>
</dbReference>
<comment type="caution">
    <text evidence="1">The sequence shown here is derived from an EMBL/GenBank/DDBJ whole genome shotgun (WGS) entry which is preliminary data.</text>
</comment>
<dbReference type="AlphaFoldDB" id="A0A369ZF85"/>
<evidence type="ECO:0008006" key="3">
    <source>
        <dbReference type="Google" id="ProtNLM"/>
    </source>
</evidence>
<protein>
    <recommendedName>
        <fullName evidence="3">Phage protein, HK97 gp10 family</fullName>
    </recommendedName>
</protein>
<gene>
    <name evidence="1" type="ORF">DPV98_04220</name>
</gene>
<name>A0A369ZF85_HAEPH</name>
<dbReference type="Pfam" id="PF04883">
    <property type="entry name" value="HK97-gp10_like"/>
    <property type="match status" value="1"/>
</dbReference>
<accession>A0A369ZF85</accession>
<dbReference type="EMBL" id="QEQD01000003">
    <property type="protein sequence ID" value="RDF05012.1"/>
    <property type="molecule type" value="Genomic_DNA"/>
</dbReference>
<dbReference type="Proteomes" id="UP000253999">
    <property type="component" value="Unassembled WGS sequence"/>
</dbReference>